<evidence type="ECO:0000313" key="2">
    <source>
        <dbReference type="Proteomes" id="UP001517376"/>
    </source>
</evidence>
<gene>
    <name evidence="1" type="ORF">GU920_01830</name>
</gene>
<proteinExistence type="predicted"/>
<comment type="caution">
    <text evidence="1">The sequence shown here is derived from an EMBL/GenBank/DDBJ whole genome shotgun (WGS) entry which is preliminary data.</text>
</comment>
<dbReference type="Proteomes" id="UP001517376">
    <property type="component" value="Unassembled WGS sequence"/>
</dbReference>
<keyword evidence="2" id="KW-1185">Reference proteome</keyword>
<protein>
    <submittedName>
        <fullName evidence="1">DUF1579 domain-containing protein</fullName>
    </submittedName>
</protein>
<evidence type="ECO:0000313" key="1">
    <source>
        <dbReference type="EMBL" id="NBE06259.1"/>
    </source>
</evidence>
<sequence length="154" mass="17773">MDGRGDFDFEEGDWIVRHRRLVTRLAGAQDWESFAGTSRMQRVLGGLGNVEDNLLHLPAGDYRALALRTFDPATGLWAIWWVDGRNPHMLDVPVKGRFVDGVGRFRAEDHFQGRPIVVEFEWRQMADGPRWQQAFSADGGQSWEVNWIMEFRRA</sequence>
<dbReference type="RefSeq" id="WP_161766477.1">
    <property type="nucleotide sequence ID" value="NZ_JAAATW010000001.1"/>
</dbReference>
<organism evidence="1 2">
    <name type="scientific">Paragemmobacter ruber</name>
    <dbReference type="NCBI Taxonomy" id="1985673"/>
    <lineage>
        <taxon>Bacteria</taxon>
        <taxon>Pseudomonadati</taxon>
        <taxon>Pseudomonadota</taxon>
        <taxon>Alphaproteobacteria</taxon>
        <taxon>Rhodobacterales</taxon>
        <taxon>Paracoccaceae</taxon>
        <taxon>Paragemmobacter</taxon>
    </lineage>
</organism>
<reference evidence="2" key="1">
    <citation type="submission" date="2020-01" db="EMBL/GenBank/DDBJ databases">
        <title>Sphingomonas sp. strain CSW-10.</title>
        <authorList>
            <person name="Chen W.-M."/>
        </authorList>
    </citation>
    <scope>NUCLEOTIDE SEQUENCE [LARGE SCALE GENOMIC DNA]</scope>
    <source>
        <strain evidence="2">CCP-1</strain>
    </source>
</reference>
<dbReference type="EMBL" id="JAAATW010000001">
    <property type="protein sequence ID" value="NBE06259.1"/>
    <property type="molecule type" value="Genomic_DNA"/>
</dbReference>
<name>A0ABW9Y2T4_9RHOB</name>
<accession>A0ABW9Y2T4</accession>